<comment type="pathway">
    <text evidence="2">Glycolipid biosynthesis; glycosylphosphatidylinositol-anchor biosynthesis.</text>
</comment>
<sequence>MEYSYSFTEEEYSYYIKQELEKSKKYINYKFLNRVEKTQKVALVVLMICIFLMTLIIMVMERVDLIISVIISALVTILSYFLIKKIKSKFANYSSDHGYKSVYEFNSKERGRKRVVLEGPFLRYYLENEITVINCNLIDKIDKNEKFLIISHLDSSILIPLRVLNAYNEEEEFISKINSYKDNDCNSIYDSFDGVSSEKILIDDSDIKKILNYTIYNKKFRSKIFKILLPIIFIEILETVLIYLLLYMLEVKTINIILILIILLIITNFIILPKFIKKIFRKILTSEKRDNSGYRIYINESGIYNLKDKLLTGSTWKEGLILDKYHENYFLVDDFTVIAYIPAKAFNNMKDMEAFISKLKNYLKK</sequence>
<dbReference type="AlphaFoldDB" id="A0A6N3F0I7"/>
<evidence type="ECO:0000256" key="4">
    <source>
        <dbReference type="ARBA" id="ARBA00022692"/>
    </source>
</evidence>
<comment type="subcellular location">
    <subcellularLocation>
        <location evidence="1">Membrane</location>
        <topology evidence="1">Multi-pass membrane protein</topology>
    </subcellularLocation>
</comment>
<keyword evidence="5 7" id="KW-1133">Transmembrane helix</keyword>
<feature type="transmembrane region" description="Helical" evidence="7">
    <location>
        <begin position="227"/>
        <end position="248"/>
    </location>
</feature>
<reference evidence="8" key="1">
    <citation type="submission" date="2019-11" db="EMBL/GenBank/DDBJ databases">
        <authorList>
            <person name="Feng L."/>
        </authorList>
    </citation>
    <scope>NUCLEOTIDE SEQUENCE</scope>
    <source>
        <strain evidence="8">CTertiumLFYP3</strain>
    </source>
</reference>
<evidence type="ECO:0000256" key="1">
    <source>
        <dbReference type="ARBA" id="ARBA00004141"/>
    </source>
</evidence>
<dbReference type="InterPro" id="IPR009450">
    <property type="entry name" value="Plno_GlcNAc_GPI2"/>
</dbReference>
<feature type="transmembrane region" description="Helical" evidence="7">
    <location>
        <begin position="41"/>
        <end position="59"/>
    </location>
</feature>
<name>A0A6N3F0I7_9CLOT</name>
<gene>
    <name evidence="8" type="ORF">CTLFYP3_02495</name>
</gene>
<evidence type="ECO:0000256" key="3">
    <source>
        <dbReference type="ARBA" id="ARBA00022502"/>
    </source>
</evidence>
<evidence type="ECO:0000313" key="8">
    <source>
        <dbReference type="EMBL" id="VYU45494.1"/>
    </source>
</evidence>
<keyword evidence="3" id="KW-0337">GPI-anchor biosynthesis</keyword>
<feature type="transmembrane region" description="Helical" evidence="7">
    <location>
        <begin position="65"/>
        <end position="83"/>
    </location>
</feature>
<dbReference type="EMBL" id="CACRTO010000022">
    <property type="protein sequence ID" value="VYU45494.1"/>
    <property type="molecule type" value="Genomic_DNA"/>
</dbReference>
<protein>
    <submittedName>
        <fullName evidence="8">Uncharacterized protein</fullName>
    </submittedName>
</protein>
<evidence type="ECO:0000256" key="5">
    <source>
        <dbReference type="ARBA" id="ARBA00022989"/>
    </source>
</evidence>
<dbReference type="RefSeq" id="WP_156626928.1">
    <property type="nucleotide sequence ID" value="NZ_CACRTO010000022.1"/>
</dbReference>
<evidence type="ECO:0000256" key="2">
    <source>
        <dbReference type="ARBA" id="ARBA00004687"/>
    </source>
</evidence>
<evidence type="ECO:0000256" key="7">
    <source>
        <dbReference type="SAM" id="Phobius"/>
    </source>
</evidence>
<evidence type="ECO:0000256" key="6">
    <source>
        <dbReference type="ARBA" id="ARBA00023136"/>
    </source>
</evidence>
<proteinExistence type="predicted"/>
<keyword evidence="6 7" id="KW-0472">Membrane</keyword>
<dbReference type="Pfam" id="PF06432">
    <property type="entry name" value="GPI2"/>
    <property type="match status" value="1"/>
</dbReference>
<keyword evidence="4 7" id="KW-0812">Transmembrane</keyword>
<feature type="transmembrane region" description="Helical" evidence="7">
    <location>
        <begin position="254"/>
        <end position="272"/>
    </location>
</feature>
<accession>A0A6N3F0I7</accession>
<organism evidence="8">
    <name type="scientific">Clostridium tertium</name>
    <dbReference type="NCBI Taxonomy" id="1559"/>
    <lineage>
        <taxon>Bacteria</taxon>
        <taxon>Bacillati</taxon>
        <taxon>Bacillota</taxon>
        <taxon>Clostridia</taxon>
        <taxon>Eubacteriales</taxon>
        <taxon>Clostridiaceae</taxon>
        <taxon>Clostridium</taxon>
    </lineage>
</organism>